<keyword evidence="2" id="KW-0229">DNA integration</keyword>
<evidence type="ECO:0000256" key="2">
    <source>
        <dbReference type="ARBA" id="ARBA00022908"/>
    </source>
</evidence>
<dbReference type="InterPro" id="IPR050808">
    <property type="entry name" value="Phage_Integrase"/>
</dbReference>
<protein>
    <submittedName>
        <fullName evidence="5">Tyrosine-type recombinase/integrase</fullName>
    </submittedName>
</protein>
<dbReference type="Pfam" id="PF13356">
    <property type="entry name" value="Arm-DNA-bind_3"/>
    <property type="match status" value="1"/>
</dbReference>
<gene>
    <name evidence="5" type="ORF">HER27_009615</name>
</gene>
<dbReference type="PANTHER" id="PTHR30629:SF2">
    <property type="entry name" value="PROPHAGE INTEGRASE INTS-RELATED"/>
    <property type="match status" value="1"/>
</dbReference>
<dbReference type="InterPro" id="IPR025166">
    <property type="entry name" value="Integrase_DNA_bind_dom"/>
</dbReference>
<dbReference type="InterPro" id="IPR038488">
    <property type="entry name" value="Integrase_DNA-bd_sf"/>
</dbReference>
<comment type="similarity">
    <text evidence="1">Belongs to the 'phage' integrase family.</text>
</comment>
<dbReference type="PANTHER" id="PTHR30629">
    <property type="entry name" value="PROPHAGE INTEGRASE"/>
    <property type="match status" value="1"/>
</dbReference>
<dbReference type="GO" id="GO:0006310">
    <property type="term" value="P:DNA recombination"/>
    <property type="evidence" value="ECO:0007669"/>
    <property type="project" value="UniProtKB-KW"/>
</dbReference>
<dbReference type="Gene3D" id="3.30.160.390">
    <property type="entry name" value="Integrase, DNA-binding domain"/>
    <property type="match status" value="1"/>
</dbReference>
<dbReference type="InterPro" id="IPR011010">
    <property type="entry name" value="DNA_brk_join_enz"/>
</dbReference>
<dbReference type="InterPro" id="IPR002104">
    <property type="entry name" value="Integrase_catalytic"/>
</dbReference>
<keyword evidence="4" id="KW-0233">DNA recombination</keyword>
<evidence type="ECO:0000256" key="3">
    <source>
        <dbReference type="ARBA" id="ARBA00023125"/>
    </source>
</evidence>
<dbReference type="Gene3D" id="1.10.443.10">
    <property type="entry name" value="Intergrase catalytic core"/>
    <property type="match status" value="1"/>
</dbReference>
<reference evidence="5 6" key="1">
    <citation type="submission" date="2020-11" db="EMBL/GenBank/DDBJ databases">
        <title>Indigenous Rhizobia Nodulating Common beans in Western Kenya.</title>
        <authorList>
            <person name="Wekesa C.S."/>
            <person name="Oelmueller R."/>
            <person name="Furch A.C."/>
        </authorList>
    </citation>
    <scope>NUCLEOTIDE SEQUENCE [LARGE SCALE GENOMIC DNA]</scope>
    <source>
        <strain evidence="6">BS3</strain>
    </source>
</reference>
<dbReference type="InterPro" id="IPR010998">
    <property type="entry name" value="Integrase_recombinase_N"/>
</dbReference>
<sequence length="425" mass="47174">MARELHRLSTRGIESTIKKGTEGYGAHNDGGGLTLVIDKFGARWLFKFTSPVTGKRREMGLGTLATVSLADAREKASEGRGLIAKGLDPLIERDRTAAEALRDSVTFEQCANDTRDILSKKWTFAGAVDQWDRIVKELGDLRSMSVKDIRGVDIAKVLSVFDDRPSSKKVALSVIRRTMETAVASELREDNPAMTSRVSRLTSLDYKRGHHPSMPYADVPAFVGFLRSKKSRSARALELLILTGTRKDEVAGMTLAELDLDKCLWTIPEDITKQRREHVVPLTHRAVEILRQQLETINRAAKAANARSRDRAATPDYVWGNGRHARLSHNAFVHLIPEGATVHGFRSSLREYLGDETTVSWNTAEEVIGHKVGNETAKAYRRVSGITKRRAALQYWADFIEGNLNETANKVDKTSAAQGIEEQAA</sequence>
<evidence type="ECO:0000313" key="5">
    <source>
        <dbReference type="EMBL" id="QPK10774.1"/>
    </source>
</evidence>
<dbReference type="EMBL" id="CP064931">
    <property type="protein sequence ID" value="QPK10774.1"/>
    <property type="molecule type" value="Genomic_DNA"/>
</dbReference>
<evidence type="ECO:0000256" key="1">
    <source>
        <dbReference type="ARBA" id="ARBA00008857"/>
    </source>
</evidence>
<evidence type="ECO:0000256" key="4">
    <source>
        <dbReference type="ARBA" id="ARBA00023172"/>
    </source>
</evidence>
<keyword evidence="3" id="KW-0238">DNA-binding</keyword>
<dbReference type="PROSITE" id="PS51898">
    <property type="entry name" value="TYR_RECOMBINASE"/>
    <property type="match status" value="1"/>
</dbReference>
<dbReference type="Proteomes" id="UP000540266">
    <property type="component" value="Chromosome"/>
</dbReference>
<dbReference type="InterPro" id="IPR013762">
    <property type="entry name" value="Integrase-like_cat_sf"/>
</dbReference>
<dbReference type="RefSeq" id="WP_064829934.1">
    <property type="nucleotide sequence ID" value="NZ_CP013532.1"/>
</dbReference>
<dbReference type="GO" id="GO:0003677">
    <property type="term" value="F:DNA binding"/>
    <property type="evidence" value="ECO:0007669"/>
    <property type="project" value="UniProtKB-KW"/>
</dbReference>
<dbReference type="AlphaFoldDB" id="A0A7X6J0A8"/>
<dbReference type="Gene3D" id="1.10.150.130">
    <property type="match status" value="1"/>
</dbReference>
<dbReference type="SUPFAM" id="SSF56349">
    <property type="entry name" value="DNA breaking-rejoining enzymes"/>
    <property type="match status" value="1"/>
</dbReference>
<accession>A0A7X6J0A8</accession>
<evidence type="ECO:0000313" key="6">
    <source>
        <dbReference type="Proteomes" id="UP000540266"/>
    </source>
</evidence>
<dbReference type="GO" id="GO:0015074">
    <property type="term" value="P:DNA integration"/>
    <property type="evidence" value="ECO:0007669"/>
    <property type="project" value="UniProtKB-KW"/>
</dbReference>
<dbReference type="Pfam" id="PF00589">
    <property type="entry name" value="Phage_integrase"/>
    <property type="match status" value="1"/>
</dbReference>
<proteinExistence type="inferred from homology"/>
<name>A0A7X6J0A8_9HYPH</name>
<organism evidence="5 6">
    <name type="scientific">Rhizobium phaseoli</name>
    <dbReference type="NCBI Taxonomy" id="396"/>
    <lineage>
        <taxon>Bacteria</taxon>
        <taxon>Pseudomonadati</taxon>
        <taxon>Pseudomonadota</taxon>
        <taxon>Alphaproteobacteria</taxon>
        <taxon>Hyphomicrobiales</taxon>
        <taxon>Rhizobiaceae</taxon>
        <taxon>Rhizobium/Agrobacterium group</taxon>
        <taxon>Rhizobium</taxon>
    </lineage>
</organism>
<dbReference type="GeneID" id="45957316"/>